<keyword evidence="1" id="KW-0614">Plasmid</keyword>
<evidence type="ECO:0000313" key="2">
    <source>
        <dbReference type="Proteomes" id="UP000002287"/>
    </source>
</evidence>
<dbReference type="AlphaFoldDB" id="A4JU61"/>
<evidence type="ECO:0000313" key="1">
    <source>
        <dbReference type="EMBL" id="ABO59814.1"/>
    </source>
</evidence>
<dbReference type="Proteomes" id="UP000002287">
    <property type="component" value="Plasmid pBVIE01"/>
</dbReference>
<organism evidence="1 2">
    <name type="scientific">Burkholderia vietnamiensis (strain G4 / LMG 22486)</name>
    <name type="common">Burkholderia cepacia (strain R1808)</name>
    <dbReference type="NCBI Taxonomy" id="269482"/>
    <lineage>
        <taxon>Bacteria</taxon>
        <taxon>Pseudomonadati</taxon>
        <taxon>Pseudomonadota</taxon>
        <taxon>Betaproteobacteria</taxon>
        <taxon>Burkholderiales</taxon>
        <taxon>Burkholderiaceae</taxon>
        <taxon>Burkholderia</taxon>
        <taxon>Burkholderia cepacia complex</taxon>
    </lineage>
</organism>
<dbReference type="KEGG" id="bvi:Bcep1808_6927"/>
<name>A4JU61_BURVG</name>
<dbReference type="EMBL" id="CP000617">
    <property type="protein sequence ID" value="ABO59814.1"/>
    <property type="molecule type" value="Genomic_DNA"/>
</dbReference>
<sequence>MDSMESLLHCDVRVNFRDLARHTDFELTYARSRIEAELRHRARATRRTRHRVYFHSDNCDLSYLHLCVREQLQDFREILGVELRRRALSEQERHLIARQLLKERHREQR</sequence>
<protein>
    <submittedName>
        <fullName evidence="1">Uncharacterized protein</fullName>
    </submittedName>
</protein>
<accession>A4JU61</accession>
<gene>
    <name evidence="1" type="ordered locus">Bcep1808_6927</name>
</gene>
<dbReference type="HOGENOM" id="CLU_2178949_0_0_4"/>
<reference evidence="1 2" key="1">
    <citation type="submission" date="2007-03" db="EMBL/GenBank/DDBJ databases">
        <title>Complete sequence of plasmid pBVIE01 of Burkholderia vietnamiensis G4.</title>
        <authorList>
            <consortium name="US DOE Joint Genome Institute"/>
            <person name="Copeland A."/>
            <person name="Lucas S."/>
            <person name="Lapidus A."/>
            <person name="Barry K."/>
            <person name="Detter J.C."/>
            <person name="Glavina del Rio T."/>
            <person name="Hammon N."/>
            <person name="Israni S."/>
            <person name="Dalin E."/>
            <person name="Tice H."/>
            <person name="Pitluck S."/>
            <person name="Chain P."/>
            <person name="Malfatti S."/>
            <person name="Shin M."/>
            <person name="Vergez L."/>
            <person name="Schmutz J."/>
            <person name="Larimer F."/>
            <person name="Land M."/>
            <person name="Hauser L."/>
            <person name="Kyrpides N."/>
            <person name="Tiedje J."/>
            <person name="Richardson P."/>
        </authorList>
    </citation>
    <scope>NUCLEOTIDE SEQUENCE [LARGE SCALE GENOMIC DNA]</scope>
    <source>
        <strain evidence="2">G4 / LMG 22486</strain>
        <plasmid evidence="1 2">pBVIE01</plasmid>
    </source>
</reference>
<geneLocation type="plasmid" evidence="1 2">
    <name>pBVIE01</name>
</geneLocation>
<proteinExistence type="predicted"/>